<feature type="domain" description="Novel STAND NTPase 3" evidence="1">
    <location>
        <begin position="199"/>
        <end position="354"/>
    </location>
</feature>
<protein>
    <recommendedName>
        <fullName evidence="1">Novel STAND NTPase 3 domain-containing protein</fullName>
    </recommendedName>
</protein>
<comment type="caution">
    <text evidence="2">The sequence shown here is derived from an EMBL/GenBank/DDBJ whole genome shotgun (WGS) entry which is preliminary data.</text>
</comment>
<organism evidence="2 3">
    <name type="scientific">Methylovirgula ligni</name>
    <dbReference type="NCBI Taxonomy" id="569860"/>
    <lineage>
        <taxon>Bacteria</taxon>
        <taxon>Pseudomonadati</taxon>
        <taxon>Pseudomonadota</taxon>
        <taxon>Alphaproteobacteria</taxon>
        <taxon>Hyphomicrobiales</taxon>
        <taxon>Beijerinckiaceae</taxon>
        <taxon>Methylovirgula</taxon>
    </lineage>
</organism>
<proteinExistence type="predicted"/>
<dbReference type="InterPro" id="IPR027417">
    <property type="entry name" value="P-loop_NTPase"/>
</dbReference>
<dbReference type="SUPFAM" id="SSF52540">
    <property type="entry name" value="P-loop containing nucleoside triphosphate hydrolases"/>
    <property type="match status" value="1"/>
</dbReference>
<dbReference type="EMBL" id="QUMO01000001">
    <property type="protein sequence ID" value="REF89441.1"/>
    <property type="molecule type" value="Genomic_DNA"/>
</dbReference>
<evidence type="ECO:0000313" key="3">
    <source>
        <dbReference type="Proteomes" id="UP000256900"/>
    </source>
</evidence>
<keyword evidence="3" id="KW-1185">Reference proteome</keyword>
<gene>
    <name evidence="2" type="ORF">DES32_0662</name>
</gene>
<sequence>MGVRDGGRESDVSGARAEGPWSSLALETIGWKAFQDLCSQVCEEVLRRPVQIYREAQDGGQDAVFIVEGPNGAVDATVQCKHSADPRRRLKAGDLNGEFDTVAELVAANQADTYFLITSMGVDAAVAVEIRTKLRALGVRKPHVLGREYLVRAIRASARLRALVPQVYGLGDLGAILDQRLIQQTRALLDHWIQKLKLYVPTSAHRKAVRALTEYGIVLLLGNPSTGKSTIGAILSTIASEDADHTVLHLTSPRDFEANWNPADRKRFFWVDDAFGSNAVRDEYVRDWTSAFRKVQAAIGHGNRFVLTSRRHIYEAAKRGLGQRNHPAFLDGRAVVDVGELSSEEKTQILYNHITYGAQTQSWKRSVRDFLDAVAKVEGFLPGIAERLGDPAFTKGLGTSERELIRFMKEPREHLIDTINALDEPLRAALILVYVHQGALSSDQGDDEACRAVAELVGESLPRIHERMSELKGSFLRVARVSGKDVWGFAHPTIADALTEPAQEIWTVG</sequence>
<reference evidence="2 3" key="1">
    <citation type="submission" date="2018-08" db="EMBL/GenBank/DDBJ databases">
        <title>Genomic Encyclopedia of Type Strains, Phase IV (KMG-IV): sequencing the most valuable type-strain genomes for metagenomic binning, comparative biology and taxonomic classification.</title>
        <authorList>
            <person name="Goeker M."/>
        </authorList>
    </citation>
    <scope>NUCLEOTIDE SEQUENCE [LARGE SCALE GENOMIC DNA]</scope>
    <source>
        <strain evidence="2 3">BW863</strain>
    </source>
</reference>
<name>A0A3D9Z2X0_9HYPH</name>
<dbReference type="InterPro" id="IPR049050">
    <property type="entry name" value="nSTAND3"/>
</dbReference>
<dbReference type="RefSeq" id="WP_181902936.1">
    <property type="nucleotide sequence ID" value="NZ_CP025086.1"/>
</dbReference>
<evidence type="ECO:0000259" key="1">
    <source>
        <dbReference type="Pfam" id="PF20720"/>
    </source>
</evidence>
<evidence type="ECO:0000313" key="2">
    <source>
        <dbReference type="EMBL" id="REF89441.1"/>
    </source>
</evidence>
<dbReference type="Pfam" id="PF20720">
    <property type="entry name" value="nSTAND3"/>
    <property type="match status" value="1"/>
</dbReference>
<accession>A0A3D9Z2X0</accession>
<dbReference type="AlphaFoldDB" id="A0A3D9Z2X0"/>
<dbReference type="Proteomes" id="UP000256900">
    <property type="component" value="Unassembled WGS sequence"/>
</dbReference>